<dbReference type="PANTHER" id="PTHR19226:SF2">
    <property type="entry name" value="THY-1 MEMBRANE GLYCOPROTEIN"/>
    <property type="match status" value="1"/>
</dbReference>
<accession>A0A672GFR2</accession>
<evidence type="ECO:0008006" key="12">
    <source>
        <dbReference type="Google" id="ProtNLM"/>
    </source>
</evidence>
<proteinExistence type="predicted"/>
<feature type="chain" id="PRO_5025671953" description="Ig-like domain-containing protein" evidence="9">
    <location>
        <begin position="21"/>
        <end position="153"/>
    </location>
</feature>
<evidence type="ECO:0000256" key="8">
    <source>
        <dbReference type="ARBA" id="ARBA00023319"/>
    </source>
</evidence>
<keyword evidence="7" id="KW-0449">Lipoprotein</keyword>
<dbReference type="GO" id="GO:0009897">
    <property type="term" value="C:external side of plasma membrane"/>
    <property type="evidence" value="ECO:0007669"/>
    <property type="project" value="TreeGrafter"/>
</dbReference>
<dbReference type="InParanoid" id="A0A672GFR2"/>
<keyword evidence="6" id="KW-0325">Glycoprotein</keyword>
<evidence type="ECO:0000313" key="10">
    <source>
        <dbReference type="Ensembl" id="ENSSFAP00005015820.1"/>
    </source>
</evidence>
<name>A0A672GFR2_SALFA</name>
<comment type="subcellular location">
    <subcellularLocation>
        <location evidence="1">Cell membrane</location>
    </subcellularLocation>
</comment>
<keyword evidence="5" id="KW-1015">Disulfide bond</keyword>
<evidence type="ECO:0000256" key="2">
    <source>
        <dbReference type="ARBA" id="ARBA00022475"/>
    </source>
</evidence>
<keyword evidence="3 9" id="KW-0732">Signal</keyword>
<dbReference type="GO" id="GO:0030334">
    <property type="term" value="P:regulation of cell migration"/>
    <property type="evidence" value="ECO:0007669"/>
    <property type="project" value="InterPro"/>
</dbReference>
<keyword evidence="11" id="KW-1185">Reference proteome</keyword>
<dbReference type="PANTHER" id="PTHR19226">
    <property type="entry name" value="THY-1 MEMBRANE GLYCOPROTEIN"/>
    <property type="match status" value="1"/>
</dbReference>
<dbReference type="OMA" id="HNTTYLC"/>
<evidence type="ECO:0000256" key="6">
    <source>
        <dbReference type="ARBA" id="ARBA00023180"/>
    </source>
</evidence>
<dbReference type="Ensembl" id="ENSSFAT00005016462.1">
    <property type="protein sequence ID" value="ENSSFAP00005015820.1"/>
    <property type="gene ID" value="ENSSFAG00005008433.1"/>
</dbReference>
<keyword evidence="2" id="KW-1003">Cell membrane</keyword>
<reference evidence="10" key="3">
    <citation type="submission" date="2025-09" db="UniProtKB">
        <authorList>
            <consortium name="Ensembl"/>
        </authorList>
    </citation>
    <scope>IDENTIFICATION</scope>
</reference>
<evidence type="ECO:0000313" key="11">
    <source>
        <dbReference type="Proteomes" id="UP000472267"/>
    </source>
</evidence>
<evidence type="ECO:0000256" key="5">
    <source>
        <dbReference type="ARBA" id="ARBA00023157"/>
    </source>
</evidence>
<evidence type="ECO:0000256" key="4">
    <source>
        <dbReference type="ARBA" id="ARBA00023136"/>
    </source>
</evidence>
<dbReference type="GO" id="GO:0051894">
    <property type="term" value="P:positive regulation of focal adhesion assembly"/>
    <property type="evidence" value="ECO:0007669"/>
    <property type="project" value="TreeGrafter"/>
</dbReference>
<dbReference type="GO" id="GO:0030425">
    <property type="term" value="C:dendrite"/>
    <property type="evidence" value="ECO:0007669"/>
    <property type="project" value="TreeGrafter"/>
</dbReference>
<dbReference type="InterPro" id="IPR033292">
    <property type="entry name" value="THY1"/>
</dbReference>
<dbReference type="GO" id="GO:0005178">
    <property type="term" value="F:integrin binding"/>
    <property type="evidence" value="ECO:0007669"/>
    <property type="project" value="InterPro"/>
</dbReference>
<dbReference type="GO" id="GO:0007229">
    <property type="term" value="P:integrin-mediated signaling pathway"/>
    <property type="evidence" value="ECO:0007669"/>
    <property type="project" value="TreeGrafter"/>
</dbReference>
<sequence>MLRSALLLVVFGVLLVSAQSDKITVCLEDDNDLRVDCLIKPKPNQIDSYEFSWASGNKEVLINTNVSGSSADNQFKEKSYVEELKPHGYRMTLKGFTDTLPHNTTYLCKISGSGASENVEKNKLVPCSAVSVLLRTSWSWILCVILFFYHTRN</sequence>
<dbReference type="GO" id="GO:0005925">
    <property type="term" value="C:focal adhesion"/>
    <property type="evidence" value="ECO:0007669"/>
    <property type="project" value="TreeGrafter"/>
</dbReference>
<reference evidence="10" key="1">
    <citation type="submission" date="2019-06" db="EMBL/GenBank/DDBJ databases">
        <authorList>
            <consortium name="Wellcome Sanger Institute Data Sharing"/>
        </authorList>
    </citation>
    <scope>NUCLEOTIDE SEQUENCE [LARGE SCALE GENOMIC DNA]</scope>
</reference>
<organism evidence="10 11">
    <name type="scientific">Salarias fasciatus</name>
    <name type="common">Jewelled blenny</name>
    <name type="synonym">Blennius fasciatus</name>
    <dbReference type="NCBI Taxonomy" id="181472"/>
    <lineage>
        <taxon>Eukaryota</taxon>
        <taxon>Metazoa</taxon>
        <taxon>Chordata</taxon>
        <taxon>Craniata</taxon>
        <taxon>Vertebrata</taxon>
        <taxon>Euteleostomi</taxon>
        <taxon>Actinopterygii</taxon>
        <taxon>Neopterygii</taxon>
        <taxon>Teleostei</taxon>
        <taxon>Neoteleostei</taxon>
        <taxon>Acanthomorphata</taxon>
        <taxon>Ovalentaria</taxon>
        <taxon>Blenniimorphae</taxon>
        <taxon>Blenniiformes</taxon>
        <taxon>Blennioidei</taxon>
        <taxon>Blenniidae</taxon>
        <taxon>Salariinae</taxon>
        <taxon>Salarias</taxon>
    </lineage>
</organism>
<dbReference type="GO" id="GO:0045121">
    <property type="term" value="C:membrane raft"/>
    <property type="evidence" value="ECO:0007669"/>
    <property type="project" value="TreeGrafter"/>
</dbReference>
<evidence type="ECO:0000256" key="9">
    <source>
        <dbReference type="SAM" id="SignalP"/>
    </source>
</evidence>
<evidence type="ECO:0000256" key="7">
    <source>
        <dbReference type="ARBA" id="ARBA00023288"/>
    </source>
</evidence>
<dbReference type="GO" id="GO:0043209">
    <property type="term" value="C:myelin sheath"/>
    <property type="evidence" value="ECO:0007669"/>
    <property type="project" value="TreeGrafter"/>
</dbReference>
<evidence type="ECO:0000256" key="1">
    <source>
        <dbReference type="ARBA" id="ARBA00004236"/>
    </source>
</evidence>
<dbReference type="Proteomes" id="UP000472267">
    <property type="component" value="Chromosome 10"/>
</dbReference>
<dbReference type="GO" id="GO:0007155">
    <property type="term" value="P:cell adhesion"/>
    <property type="evidence" value="ECO:0007669"/>
    <property type="project" value="InterPro"/>
</dbReference>
<reference evidence="10" key="2">
    <citation type="submission" date="2025-08" db="UniProtKB">
        <authorList>
            <consortium name="Ensembl"/>
        </authorList>
    </citation>
    <scope>IDENTIFICATION</scope>
</reference>
<evidence type="ECO:0000256" key="3">
    <source>
        <dbReference type="ARBA" id="ARBA00022729"/>
    </source>
</evidence>
<dbReference type="AlphaFoldDB" id="A0A672GFR2"/>
<keyword evidence="4" id="KW-0472">Membrane</keyword>
<protein>
    <recommendedName>
        <fullName evidence="12">Ig-like domain-containing protein</fullName>
    </recommendedName>
</protein>
<dbReference type="GO" id="GO:0005096">
    <property type="term" value="F:GTPase activator activity"/>
    <property type="evidence" value="ECO:0007669"/>
    <property type="project" value="TreeGrafter"/>
</dbReference>
<feature type="signal peptide" evidence="9">
    <location>
        <begin position="1"/>
        <end position="20"/>
    </location>
</feature>
<keyword evidence="8" id="KW-0393">Immunoglobulin domain</keyword>